<feature type="compositionally biased region" description="Low complexity" evidence="1">
    <location>
        <begin position="15"/>
        <end position="42"/>
    </location>
</feature>
<feature type="region of interest" description="Disordered" evidence="1">
    <location>
        <begin position="547"/>
        <end position="569"/>
    </location>
</feature>
<evidence type="ECO:0000313" key="3">
    <source>
        <dbReference type="Proteomes" id="UP000245946"/>
    </source>
</evidence>
<feature type="region of interest" description="Disordered" evidence="1">
    <location>
        <begin position="1"/>
        <end position="46"/>
    </location>
</feature>
<proteinExistence type="predicted"/>
<feature type="region of interest" description="Disordered" evidence="1">
    <location>
        <begin position="1255"/>
        <end position="1274"/>
    </location>
</feature>
<organism evidence="2 3">
    <name type="scientific">Tilletiopsis washingtonensis</name>
    <dbReference type="NCBI Taxonomy" id="58919"/>
    <lineage>
        <taxon>Eukaryota</taxon>
        <taxon>Fungi</taxon>
        <taxon>Dikarya</taxon>
        <taxon>Basidiomycota</taxon>
        <taxon>Ustilaginomycotina</taxon>
        <taxon>Exobasidiomycetes</taxon>
        <taxon>Entylomatales</taxon>
        <taxon>Entylomatales incertae sedis</taxon>
        <taxon>Tilletiopsis</taxon>
    </lineage>
</organism>
<feature type="region of interest" description="Disordered" evidence="1">
    <location>
        <begin position="61"/>
        <end position="103"/>
    </location>
</feature>
<feature type="region of interest" description="Disordered" evidence="1">
    <location>
        <begin position="769"/>
        <end position="808"/>
    </location>
</feature>
<feature type="region of interest" description="Disordered" evidence="1">
    <location>
        <begin position="686"/>
        <end position="735"/>
    </location>
</feature>
<gene>
    <name evidence="2" type="ORF">FA09DRAFT_363469</name>
</gene>
<dbReference type="EMBL" id="KZ819309">
    <property type="protein sequence ID" value="PWN94814.1"/>
    <property type="molecule type" value="Genomic_DNA"/>
</dbReference>
<dbReference type="GeneID" id="37273138"/>
<accession>A0A316Z165</accession>
<sequence length="1317" mass="141566">MRRGFLVSTPRREAAPSAAAAPAGPSSPATGAASAAAASSTAGGSGTQPFVLRRGFLVPESRAGAGPTPAAARTGAASASAAGPTQASASSASSTAPRSGATQSAPPVIPFAIAEGLSLEPAAVLSRFKNRVRALQARSTSMSMDDYPWPSPVTEYRHIEVNDVHPLLRHINGSGFGPIRELHIPFPESKRVLKLRPELAHRARLNAEVAEAMAELPLARDRRDYARGIEVINIELFKGGCGIVNPPWAKEFGSSYICPILLHYNSNPAGLDGPMFHVEFHAPNTGLAYAPKRLAGPPIRSVVPAGIAMVDADPADTNIFFHQIVYEMLDAAGLDPPLPHLYRPDLVHLQLAPRMFKPIVTPWPSFTFASNDIATSWAAAEGWQAASGSYSPGKDYEPGWWAADESSEHRYQTELYFASLFSPAAARDALHRLGLNPAKKAVYFRWHCLCLLVEGATRLRSDGFLEAALPLRLPSTKLDDPCGLTVESESSVWVPLFTAHARRGMLSSGPSVSQRLFHMHTVVLSSILSTGFYPPTHGEQEVFLRREPDAESASPLSGPPKNETTHVHTVRPARAGKPAVKLVGRSDDRLLITSADAEFEGPYLGHGRAAVRRFSLAVADAAKIQALLRLPAYRRLISSEQRARDITLLSILDASIRIVQDPVSSFFPLSQFEALRKHAREGLASDAANGIDPATRYKKTDAPEAQSDGVSPPGPTRAASSSHDVDDQTASSAPAAPALPEEKVADPHASASDAALVDVRSVAADSGAAAAGASEHVRTRRASVPALPSQAPPPLEVDAAASPATSEPHGLPMLAAAPPPGDEAYIELTPDFLRAAAEALGPALSSAMDLTSAMQVAPARPALQHQIAASPGKLSARLWRKLPAEIKVLILEHWLDTPPEPRVFRKSEARRRALLLAQVGNKALLALARQRLWSRPDIAWERAKKGARGSALRLLRTQAPLAPAIMPIVKHLNRPMPKGAEDDLEKVETLARSVMRDFPALRTLALQSTTNDWPVSLLLERPEGGDVTRMSFYGSHFRSLRPLLLNCSCSSPEGDGGDTPCARKYPFQQLEELSLTVWDLCTAAVDAILHTLTPLLFCPPARLRSVILRVARHDRYNGTFGVASDDRADSWQRLLCFAHKQNETPFHLSDFSGQRTCSGGQTNPGPVRIYVTDLTGVDETISPAKTSARMAQSEQRSIALGQPSVWSFSEHVNATLPDHEGERILASLWVPDGDEGRFLNDASELDAWVSLEEDPDRCEHPEVGPEHDASPPASVQAACADGWTVGIRCVPTLAGHRRHITTEITINSTVCACGMVH</sequence>
<feature type="compositionally biased region" description="Low complexity" evidence="1">
    <location>
        <begin position="61"/>
        <end position="102"/>
    </location>
</feature>
<feature type="compositionally biased region" description="Basic and acidic residues" evidence="1">
    <location>
        <begin position="1257"/>
        <end position="1269"/>
    </location>
</feature>
<name>A0A316Z165_9BASI</name>
<keyword evidence="3" id="KW-1185">Reference proteome</keyword>
<protein>
    <submittedName>
        <fullName evidence="2">Uncharacterized protein</fullName>
    </submittedName>
</protein>
<evidence type="ECO:0000313" key="2">
    <source>
        <dbReference type="EMBL" id="PWN94814.1"/>
    </source>
</evidence>
<evidence type="ECO:0000256" key="1">
    <source>
        <dbReference type="SAM" id="MobiDB-lite"/>
    </source>
</evidence>
<dbReference type="RefSeq" id="XP_025595093.1">
    <property type="nucleotide sequence ID" value="XM_025745594.1"/>
</dbReference>
<dbReference type="Proteomes" id="UP000245946">
    <property type="component" value="Unassembled WGS sequence"/>
</dbReference>
<reference evidence="2 3" key="1">
    <citation type="journal article" date="2018" name="Mol. Biol. Evol.">
        <title>Broad Genomic Sampling Reveals a Smut Pathogenic Ancestry of the Fungal Clade Ustilaginomycotina.</title>
        <authorList>
            <person name="Kijpornyongpan T."/>
            <person name="Mondo S.J."/>
            <person name="Barry K."/>
            <person name="Sandor L."/>
            <person name="Lee J."/>
            <person name="Lipzen A."/>
            <person name="Pangilinan J."/>
            <person name="LaButti K."/>
            <person name="Hainaut M."/>
            <person name="Henrissat B."/>
            <person name="Grigoriev I.V."/>
            <person name="Spatafora J.W."/>
            <person name="Aime M.C."/>
        </authorList>
    </citation>
    <scope>NUCLEOTIDE SEQUENCE [LARGE SCALE GENOMIC DNA]</scope>
    <source>
        <strain evidence="2 3">MCA 4186</strain>
    </source>
</reference>